<dbReference type="RefSeq" id="WP_011428413.1">
    <property type="nucleotide sequence ID" value="NC_007766.1"/>
</dbReference>
<dbReference type="AlphaFoldDB" id="Q2JZJ0"/>
<evidence type="ECO:0000313" key="2">
    <source>
        <dbReference type="Proteomes" id="UP000001936"/>
    </source>
</evidence>
<dbReference type="HOGENOM" id="CLU_836139_0_0_5"/>
<name>Q2JZJ0_RHIEC</name>
<dbReference type="OrthoDB" id="112625at2"/>
<gene>
    <name evidence="1" type="ordered locus">RHE_PF00103</name>
</gene>
<proteinExistence type="predicted"/>
<dbReference type="SUPFAM" id="SSF48613">
    <property type="entry name" value="Heme oxygenase-like"/>
    <property type="match status" value="1"/>
</dbReference>
<organism evidence="1 2">
    <name type="scientific">Rhizobium etli (strain ATCC 51251 / DSM 11541 / JCM 21823 / NBRC 15573 / CFN 42)</name>
    <dbReference type="NCBI Taxonomy" id="347834"/>
    <lineage>
        <taxon>Bacteria</taxon>
        <taxon>Pseudomonadati</taxon>
        <taxon>Pseudomonadota</taxon>
        <taxon>Alphaproteobacteria</taxon>
        <taxon>Hyphomicrobiales</taxon>
        <taxon>Rhizobiaceae</taxon>
        <taxon>Rhizobium/Agrobacterium group</taxon>
        <taxon>Rhizobium</taxon>
    </lineage>
</organism>
<dbReference type="EMBL" id="CP000138">
    <property type="protein sequence ID" value="ABC93996.1"/>
    <property type="molecule type" value="Genomic_DNA"/>
</dbReference>
<geneLocation type="plasmid" evidence="1 2">
    <name>p42f</name>
</geneLocation>
<accession>Q2JZJ0</accession>
<dbReference type="Gene3D" id="1.20.910.10">
    <property type="entry name" value="Heme oxygenase-like"/>
    <property type="match status" value="1"/>
</dbReference>
<sequence length="331" mass="37632">MLNIERPRLRHCTLIDEPTSNKTVLVVGKDYFVLERTDGHRDDLLKLKSLLDGRHTLAQIQQKTGISLADIEQVVKEFQGAGLLQVRSDAPWISVPEFLEKIEATSIMWRRQIGLHRIFAGLTKGDYRREVFLGLLIETYHYVYLLPRTLLSLSQLMRPTRFQGVVAEYAHEEMDHYIAYREALSTVAEIGNSLSTSHPTVGTLSLIRNFESIGRKSDLSLVCCLQLIEARKAEVSEAESNLRSIADRYKLPELVEAFIDHMKADIDLGHSNLLSDALQGTEHIDAAAAHDAVNDMHDIKHCFDAFHESVLGYYRDISNYIPRPKVDYFAL</sequence>
<keyword evidence="1" id="KW-0614">Plasmid</keyword>
<dbReference type="Proteomes" id="UP000001936">
    <property type="component" value="Plasmid p42f"/>
</dbReference>
<reference evidence="1 2" key="1">
    <citation type="journal article" date="2006" name="Proc. Natl. Acad. Sci. U.S.A.">
        <title>The partitioned Rhizobium etli genome: genetic and metabolic redundancy in seven interacting replicons.</title>
        <authorList>
            <person name="Gonzalez V."/>
            <person name="Santamaria R.I."/>
            <person name="Bustos P."/>
            <person name="Hernandez-Gonzalez I."/>
            <person name="Medrano-Soto A."/>
            <person name="Moreno-Hagelsieb G."/>
            <person name="Janga S.C."/>
            <person name="Ramirez M.A."/>
            <person name="Jimenez-Jacinto V."/>
            <person name="Collado-Vides J."/>
            <person name="Davila G."/>
        </authorList>
    </citation>
    <scope>NUCLEOTIDE SEQUENCE [LARGE SCALE GENOMIC DNA]</scope>
    <source>
        <strain evidence="2">ATCC 51251 / DSM 11541 / JCM 21823 / NBRC 15573 / CFN 42</strain>
    </source>
</reference>
<keyword evidence="2" id="KW-1185">Reference proteome</keyword>
<dbReference type="InterPro" id="IPR016084">
    <property type="entry name" value="Haem_Oase-like_multi-hlx"/>
</dbReference>
<dbReference type="KEGG" id="ret:RHE_PF00103"/>
<protein>
    <recommendedName>
        <fullName evidence="3">Thiaminase-2/PQQC domain-containing protein</fullName>
    </recommendedName>
</protein>
<evidence type="ECO:0000313" key="1">
    <source>
        <dbReference type="EMBL" id="ABC93996.1"/>
    </source>
</evidence>
<evidence type="ECO:0008006" key="3">
    <source>
        <dbReference type="Google" id="ProtNLM"/>
    </source>
</evidence>
<dbReference type="InterPro" id="IPR036388">
    <property type="entry name" value="WH-like_DNA-bd_sf"/>
</dbReference>
<dbReference type="Gene3D" id="1.10.10.10">
    <property type="entry name" value="Winged helix-like DNA-binding domain superfamily/Winged helix DNA-binding domain"/>
    <property type="match status" value="1"/>
</dbReference>